<evidence type="ECO:0000256" key="1">
    <source>
        <dbReference type="SAM" id="MobiDB-lite"/>
    </source>
</evidence>
<name>A0A8H6IP50_9PEZI</name>
<proteinExistence type="predicted"/>
<feature type="compositionally biased region" description="Polar residues" evidence="1">
    <location>
        <begin position="67"/>
        <end position="76"/>
    </location>
</feature>
<accession>A0A8H6IP50</accession>
<dbReference type="AlphaFoldDB" id="A0A8H6IP50"/>
<dbReference type="EMBL" id="WIGN01000570">
    <property type="protein sequence ID" value="KAF6788181.1"/>
    <property type="molecule type" value="Genomic_DNA"/>
</dbReference>
<gene>
    <name evidence="2" type="ORF">CSOJ01_15053</name>
</gene>
<sequence>MATKPEKQITRKLLTVTDVWFNVVFRRTPHRVYTEREPPPQPSRRGVPMRIGGEAGFLEVSGKSTRFATSPVTKSPDTGAAHNTHKLSRLYT</sequence>
<keyword evidence="3" id="KW-1185">Reference proteome</keyword>
<feature type="compositionally biased region" description="Basic residues" evidence="1">
    <location>
        <begin position="83"/>
        <end position="92"/>
    </location>
</feature>
<organism evidence="2 3">
    <name type="scientific">Colletotrichum sojae</name>
    <dbReference type="NCBI Taxonomy" id="2175907"/>
    <lineage>
        <taxon>Eukaryota</taxon>
        <taxon>Fungi</taxon>
        <taxon>Dikarya</taxon>
        <taxon>Ascomycota</taxon>
        <taxon>Pezizomycotina</taxon>
        <taxon>Sordariomycetes</taxon>
        <taxon>Hypocreomycetidae</taxon>
        <taxon>Glomerellales</taxon>
        <taxon>Glomerellaceae</taxon>
        <taxon>Colletotrichum</taxon>
        <taxon>Colletotrichum orchidearum species complex</taxon>
    </lineage>
</organism>
<evidence type="ECO:0000313" key="3">
    <source>
        <dbReference type="Proteomes" id="UP000652219"/>
    </source>
</evidence>
<reference evidence="2 3" key="1">
    <citation type="journal article" date="2020" name="Phytopathology">
        <title>Genome Sequence Resources of Colletotrichum truncatum, C. plurivorum, C. musicola, and C. sojae: Four Species Pathogenic to Soybean (Glycine max).</title>
        <authorList>
            <person name="Rogerio F."/>
            <person name="Boufleur T.R."/>
            <person name="Ciampi-Guillardi M."/>
            <person name="Sukno S.A."/>
            <person name="Thon M.R."/>
            <person name="Massola Junior N.S."/>
            <person name="Baroncelli R."/>
        </authorList>
    </citation>
    <scope>NUCLEOTIDE SEQUENCE [LARGE SCALE GENOMIC DNA]</scope>
    <source>
        <strain evidence="2 3">LFN0009</strain>
    </source>
</reference>
<protein>
    <submittedName>
        <fullName evidence="2">Uncharacterized protein</fullName>
    </submittedName>
</protein>
<evidence type="ECO:0000313" key="2">
    <source>
        <dbReference type="EMBL" id="KAF6788181.1"/>
    </source>
</evidence>
<dbReference type="Proteomes" id="UP000652219">
    <property type="component" value="Unassembled WGS sequence"/>
</dbReference>
<comment type="caution">
    <text evidence="2">The sequence shown here is derived from an EMBL/GenBank/DDBJ whole genome shotgun (WGS) entry which is preliminary data.</text>
</comment>
<feature type="region of interest" description="Disordered" evidence="1">
    <location>
        <begin position="67"/>
        <end position="92"/>
    </location>
</feature>